<name>A0A2T3A7X8_9PEZI</name>
<organism evidence="1 2">
    <name type="scientific">Coniella lustricola</name>
    <dbReference type="NCBI Taxonomy" id="2025994"/>
    <lineage>
        <taxon>Eukaryota</taxon>
        <taxon>Fungi</taxon>
        <taxon>Dikarya</taxon>
        <taxon>Ascomycota</taxon>
        <taxon>Pezizomycotina</taxon>
        <taxon>Sordariomycetes</taxon>
        <taxon>Sordariomycetidae</taxon>
        <taxon>Diaporthales</taxon>
        <taxon>Schizoparmaceae</taxon>
        <taxon>Coniella</taxon>
    </lineage>
</organism>
<reference evidence="1 2" key="1">
    <citation type="journal article" date="2018" name="Mycol. Prog.">
        <title>Coniella lustricola, a new species from submerged detritus.</title>
        <authorList>
            <person name="Raudabaugh D.B."/>
            <person name="Iturriaga T."/>
            <person name="Carver A."/>
            <person name="Mondo S."/>
            <person name="Pangilinan J."/>
            <person name="Lipzen A."/>
            <person name="He G."/>
            <person name="Amirebrahimi M."/>
            <person name="Grigoriev I.V."/>
            <person name="Miller A.N."/>
        </authorList>
    </citation>
    <scope>NUCLEOTIDE SEQUENCE [LARGE SCALE GENOMIC DNA]</scope>
    <source>
        <strain evidence="1 2">B22-T-1</strain>
    </source>
</reference>
<sequence length="158" mass="17378">MGQILKLLMELDPPRLSSLVPLCLCLDREAMIPEEEDLLSPIFALTWASMRGVSEYWLGRVIFQGSSATSTGIIVDLVAAFHLPLFLSHIPANHLSHSCIRPPTRLTASRARISKYHANSNYCSRLLAALRSPFCNSSRPASLKSHYTSSVVRAGASK</sequence>
<protein>
    <submittedName>
        <fullName evidence="1">Uncharacterized protein</fullName>
    </submittedName>
</protein>
<dbReference type="EMBL" id="KZ678442">
    <property type="protein sequence ID" value="PSR85495.1"/>
    <property type="molecule type" value="Genomic_DNA"/>
</dbReference>
<dbReference type="Proteomes" id="UP000241462">
    <property type="component" value="Unassembled WGS sequence"/>
</dbReference>
<proteinExistence type="predicted"/>
<evidence type="ECO:0000313" key="1">
    <source>
        <dbReference type="EMBL" id="PSR85495.1"/>
    </source>
</evidence>
<keyword evidence="2" id="KW-1185">Reference proteome</keyword>
<gene>
    <name evidence="1" type="ORF">BD289DRAFT_260162</name>
</gene>
<dbReference type="InParanoid" id="A0A2T3A7X8"/>
<dbReference type="AlphaFoldDB" id="A0A2T3A7X8"/>
<accession>A0A2T3A7X8</accession>
<evidence type="ECO:0000313" key="2">
    <source>
        <dbReference type="Proteomes" id="UP000241462"/>
    </source>
</evidence>